<evidence type="ECO:0000313" key="3">
    <source>
        <dbReference type="Proteomes" id="UP000237246"/>
    </source>
</evidence>
<protein>
    <submittedName>
        <fullName evidence="2">Uncharacterized protein</fullName>
    </submittedName>
</protein>
<evidence type="ECO:0000313" key="2">
    <source>
        <dbReference type="EMBL" id="POI19907.1"/>
    </source>
</evidence>
<evidence type="ECO:0000256" key="1">
    <source>
        <dbReference type="SAM" id="MobiDB-lite"/>
    </source>
</evidence>
<proteinExistence type="predicted"/>
<name>A0A2P4S732_BAMTH</name>
<reference evidence="2 3" key="1">
    <citation type="submission" date="2018-01" db="EMBL/GenBank/DDBJ databases">
        <title>Comparison of the Chinese Bamboo Partridge and Red Junglefowl genome sequences highlights the importance of demography in genome evolution.</title>
        <authorList>
            <person name="Tiley G.P."/>
            <person name="Kimball R.T."/>
            <person name="Braun E.L."/>
            <person name="Burleigh J.G."/>
        </authorList>
    </citation>
    <scope>NUCLEOTIDE SEQUENCE [LARGE SCALE GENOMIC DNA]</scope>
    <source>
        <strain evidence="2">RTK389</strain>
        <tissue evidence="2">Blood</tissue>
    </source>
</reference>
<dbReference type="EMBL" id="PPHD01092116">
    <property type="protein sequence ID" value="POI19907.1"/>
    <property type="molecule type" value="Genomic_DNA"/>
</dbReference>
<dbReference type="AlphaFoldDB" id="A0A2P4S732"/>
<keyword evidence="3" id="KW-1185">Reference proteome</keyword>
<comment type="caution">
    <text evidence="2">The sequence shown here is derived from an EMBL/GenBank/DDBJ whole genome shotgun (WGS) entry which is preliminary data.</text>
</comment>
<accession>A0A2P4S732</accession>
<feature type="region of interest" description="Disordered" evidence="1">
    <location>
        <begin position="18"/>
        <end position="37"/>
    </location>
</feature>
<sequence length="76" mass="8570">MENSVVIMKGEAVTKRGALWSHRSRSRGQNRSRSVSPLLSHVSLSTPEFSILFVLQLSRSRSPSPQRSGSPSRWQY</sequence>
<dbReference type="Proteomes" id="UP000237246">
    <property type="component" value="Unassembled WGS sequence"/>
</dbReference>
<gene>
    <name evidence="2" type="ORF">CIB84_016348</name>
</gene>
<organism evidence="2 3">
    <name type="scientific">Bambusicola thoracicus</name>
    <name type="common">Chinese bamboo-partridge</name>
    <name type="synonym">Perdix thoracica</name>
    <dbReference type="NCBI Taxonomy" id="9083"/>
    <lineage>
        <taxon>Eukaryota</taxon>
        <taxon>Metazoa</taxon>
        <taxon>Chordata</taxon>
        <taxon>Craniata</taxon>
        <taxon>Vertebrata</taxon>
        <taxon>Euteleostomi</taxon>
        <taxon>Archelosauria</taxon>
        <taxon>Archosauria</taxon>
        <taxon>Dinosauria</taxon>
        <taxon>Saurischia</taxon>
        <taxon>Theropoda</taxon>
        <taxon>Coelurosauria</taxon>
        <taxon>Aves</taxon>
        <taxon>Neognathae</taxon>
        <taxon>Galloanserae</taxon>
        <taxon>Galliformes</taxon>
        <taxon>Phasianidae</taxon>
        <taxon>Perdicinae</taxon>
        <taxon>Bambusicola</taxon>
    </lineage>
</organism>